<dbReference type="AlphaFoldDB" id="A0A7T3FXR3"/>
<accession>A0A7T3FXR3</accession>
<dbReference type="OrthoDB" id="205616at2157"/>
<dbReference type="Proteomes" id="UP000595001">
    <property type="component" value="Chromosome"/>
</dbReference>
<gene>
    <name evidence="3" type="ORF">I7X12_17590</name>
</gene>
<dbReference type="RefSeq" id="WP_198061324.1">
    <property type="nucleotide sequence ID" value="NZ_CP065856.1"/>
</dbReference>
<feature type="region of interest" description="Disordered" evidence="1">
    <location>
        <begin position="76"/>
        <end position="101"/>
    </location>
</feature>
<evidence type="ECO:0000313" key="4">
    <source>
        <dbReference type="Proteomes" id="UP000595001"/>
    </source>
</evidence>
<protein>
    <recommendedName>
        <fullName evidence="2">Halobacterial output domain-containing protein</fullName>
    </recommendedName>
</protein>
<reference evidence="3 4" key="1">
    <citation type="submission" date="2020-12" db="EMBL/GenBank/DDBJ databases">
        <title>Halosimplex halophilum sp. nov. and Halosimplex salinum sp. nov., two new members of the genus Halosimplex.</title>
        <authorList>
            <person name="Cui H.L."/>
        </authorList>
    </citation>
    <scope>NUCLEOTIDE SEQUENCE [LARGE SCALE GENOMIC DNA]</scope>
    <source>
        <strain evidence="3 4">YGH94</strain>
    </source>
</reference>
<sequence length="101" mass="10160">MEDDASTAVLSVLETVAAAERVDPVDLPPLSDTVDPEALNDLFRPAAVGRGSPRVAFEYCGYEVTVDGPDTVAVEPVAPSATATGAGASNGTDASEGPLAD</sequence>
<dbReference type="EMBL" id="CP065856">
    <property type="protein sequence ID" value="QPV62522.1"/>
    <property type="molecule type" value="Genomic_DNA"/>
</dbReference>
<evidence type="ECO:0000259" key="2">
    <source>
        <dbReference type="Pfam" id="PF18545"/>
    </source>
</evidence>
<organism evidence="3 4">
    <name type="scientific">Halosimplex litoreum</name>
    <dbReference type="NCBI Taxonomy" id="1198301"/>
    <lineage>
        <taxon>Archaea</taxon>
        <taxon>Methanobacteriati</taxon>
        <taxon>Methanobacteriota</taxon>
        <taxon>Stenosarchaea group</taxon>
        <taxon>Halobacteria</taxon>
        <taxon>Halobacteriales</taxon>
        <taxon>Haloarculaceae</taxon>
        <taxon>Halosimplex</taxon>
    </lineage>
</organism>
<evidence type="ECO:0000313" key="3">
    <source>
        <dbReference type="EMBL" id="QPV62522.1"/>
    </source>
</evidence>
<dbReference type="Pfam" id="PF18545">
    <property type="entry name" value="HalOD1"/>
    <property type="match status" value="1"/>
</dbReference>
<proteinExistence type="predicted"/>
<dbReference type="KEGG" id="hlt:I7X12_17590"/>
<feature type="domain" description="Halobacterial output" evidence="2">
    <location>
        <begin position="7"/>
        <end position="76"/>
    </location>
</feature>
<keyword evidence="4" id="KW-1185">Reference proteome</keyword>
<evidence type="ECO:0000256" key="1">
    <source>
        <dbReference type="SAM" id="MobiDB-lite"/>
    </source>
</evidence>
<dbReference type="GeneID" id="60590345"/>
<name>A0A7T3FXR3_9EURY</name>
<dbReference type="InterPro" id="IPR040624">
    <property type="entry name" value="HalOD1"/>
</dbReference>
<feature type="compositionally biased region" description="Low complexity" evidence="1">
    <location>
        <begin position="78"/>
        <end position="95"/>
    </location>
</feature>